<proteinExistence type="predicted"/>
<protein>
    <submittedName>
        <fullName evidence="1">Uncharacterized protein</fullName>
    </submittedName>
</protein>
<dbReference type="RefSeq" id="WP_092023530.1">
    <property type="nucleotide sequence ID" value="NZ_FOUE01000004.1"/>
</dbReference>
<evidence type="ECO:0000313" key="1">
    <source>
        <dbReference type="EMBL" id="SFM51349.1"/>
    </source>
</evidence>
<dbReference type="Proteomes" id="UP000198519">
    <property type="component" value="Unassembled WGS sequence"/>
</dbReference>
<accession>A0A1I4RGI8</accession>
<sequence length="61" mass="6840">MREGNTVMQQKHMSEPWMNGAAIVLSDGREVPITDTMVRQTLESLIQSQPEPQASEIRKSA</sequence>
<dbReference type="AlphaFoldDB" id="A0A1I4RGI8"/>
<organism evidence="1 2">
    <name type="scientific">Marinobacter zhejiangensis</name>
    <dbReference type="NCBI Taxonomy" id="488535"/>
    <lineage>
        <taxon>Bacteria</taxon>
        <taxon>Pseudomonadati</taxon>
        <taxon>Pseudomonadota</taxon>
        <taxon>Gammaproteobacteria</taxon>
        <taxon>Pseudomonadales</taxon>
        <taxon>Marinobacteraceae</taxon>
        <taxon>Marinobacter</taxon>
    </lineage>
</organism>
<keyword evidence="2" id="KW-1185">Reference proteome</keyword>
<name>A0A1I4RGI8_9GAMM</name>
<gene>
    <name evidence="1" type="ORF">SAMN04487963_2748</name>
</gene>
<dbReference type="InterPro" id="IPR054635">
    <property type="entry name" value="PA1571-like"/>
</dbReference>
<dbReference type="EMBL" id="FOUE01000004">
    <property type="protein sequence ID" value="SFM51349.1"/>
    <property type="molecule type" value="Genomic_DNA"/>
</dbReference>
<dbReference type="NCBIfam" id="NF045613">
    <property type="entry name" value="PA1571_fam"/>
    <property type="match status" value="1"/>
</dbReference>
<evidence type="ECO:0000313" key="2">
    <source>
        <dbReference type="Proteomes" id="UP000198519"/>
    </source>
</evidence>
<reference evidence="2" key="1">
    <citation type="submission" date="2016-10" db="EMBL/GenBank/DDBJ databases">
        <authorList>
            <person name="Varghese N."/>
            <person name="Submissions S."/>
        </authorList>
    </citation>
    <scope>NUCLEOTIDE SEQUENCE [LARGE SCALE GENOMIC DNA]</scope>
    <source>
        <strain evidence="2">CGMCC 1.7061</strain>
    </source>
</reference>